<accession>A0A8H4QLP9</accession>
<comment type="caution">
    <text evidence="1">The sequence shown here is derived from an EMBL/GenBank/DDBJ whole genome shotgun (WGS) entry which is preliminary data.</text>
</comment>
<dbReference type="AlphaFoldDB" id="A0A8H4QLP9"/>
<organism evidence="1 2">
    <name type="scientific">Agrocybe pediades</name>
    <dbReference type="NCBI Taxonomy" id="84607"/>
    <lineage>
        <taxon>Eukaryota</taxon>
        <taxon>Fungi</taxon>
        <taxon>Dikarya</taxon>
        <taxon>Basidiomycota</taxon>
        <taxon>Agaricomycotina</taxon>
        <taxon>Agaricomycetes</taxon>
        <taxon>Agaricomycetidae</taxon>
        <taxon>Agaricales</taxon>
        <taxon>Agaricineae</taxon>
        <taxon>Strophariaceae</taxon>
        <taxon>Agrocybe</taxon>
    </lineage>
</organism>
<gene>
    <name evidence="1" type="ORF">D9613_011822</name>
</gene>
<evidence type="ECO:0000313" key="1">
    <source>
        <dbReference type="EMBL" id="KAF4612622.1"/>
    </source>
</evidence>
<reference evidence="1 2" key="1">
    <citation type="submission" date="2019-12" db="EMBL/GenBank/DDBJ databases">
        <authorList>
            <person name="Floudas D."/>
            <person name="Bentzer J."/>
            <person name="Ahren D."/>
            <person name="Johansson T."/>
            <person name="Persson P."/>
            <person name="Tunlid A."/>
        </authorList>
    </citation>
    <scope>NUCLEOTIDE SEQUENCE [LARGE SCALE GENOMIC DNA]</scope>
    <source>
        <strain evidence="1 2">CBS 102.39</strain>
    </source>
</reference>
<proteinExistence type="predicted"/>
<sequence>MSRDLPLVLDLPIDCTYDILWYTGTGIPGSLLTNTCMRRSRPFLQWKCINERGHVLNQEQSSHGMLQLFDSRISKRAAG</sequence>
<keyword evidence="2" id="KW-1185">Reference proteome</keyword>
<evidence type="ECO:0000313" key="2">
    <source>
        <dbReference type="Proteomes" id="UP000521872"/>
    </source>
</evidence>
<dbReference type="EMBL" id="JAACJL010000047">
    <property type="protein sequence ID" value="KAF4612622.1"/>
    <property type="molecule type" value="Genomic_DNA"/>
</dbReference>
<name>A0A8H4QLP9_9AGAR</name>
<protein>
    <submittedName>
        <fullName evidence="1">Uncharacterized protein</fullName>
    </submittedName>
</protein>
<dbReference type="Proteomes" id="UP000521872">
    <property type="component" value="Unassembled WGS sequence"/>
</dbReference>